<keyword evidence="2" id="KW-1185">Reference proteome</keyword>
<dbReference type="EMBL" id="CYGV01001268">
    <property type="protein sequence ID" value="CUA71894.1"/>
    <property type="molecule type" value="Genomic_DNA"/>
</dbReference>
<dbReference type="Proteomes" id="UP000044841">
    <property type="component" value="Unassembled WGS sequence"/>
</dbReference>
<accession>A0A0K6G0L5</accession>
<dbReference type="AlphaFoldDB" id="A0A0K6G0L5"/>
<protein>
    <submittedName>
        <fullName evidence="1">Uncharacterized protein</fullName>
    </submittedName>
</protein>
<name>A0A0K6G0L5_9AGAM</name>
<reference evidence="1 2" key="1">
    <citation type="submission" date="2015-07" db="EMBL/GenBank/DDBJ databases">
        <authorList>
            <person name="Noorani M."/>
        </authorList>
    </citation>
    <scope>NUCLEOTIDE SEQUENCE [LARGE SCALE GENOMIC DNA]</scope>
    <source>
        <strain evidence="1">BBA 69670</strain>
    </source>
</reference>
<sequence>MNDDSTLHRTYLNEEANEYTREDWSTYSTSTVDEIISSISNSAEEEIVCDKLLLGLNGDPFNVAGCTRGRDMNNRQYTKINIAFDESNGAIYHTLVQLGIHDKVLLADIYSGLGHLHGSLPLGLSTLQGEFQGVNEGVQLYTGLRITQAGARVFLSRSMKPGPDGKLTLTNVPKFELFGLMDIQFYGLRQMEFRVIQAEDHFILLATLEKIGEESWILDNAVYMQELSLSARLSSTPACPGDVLTFDFECTLSMNKTITTLEGLYWEDGDFTISGEAHGLTEEGIIALFGADQFPECRFSPASSFLTISSISGMSINLPGFTYKGEGVEIQGGILEKSIEGETRLRAPVPGNSGLEPGGAWIDLSWKNAVLTEKVTMDNQGNKVPIGFEDIYYAQISLE</sequence>
<evidence type="ECO:0000313" key="2">
    <source>
        <dbReference type="Proteomes" id="UP000044841"/>
    </source>
</evidence>
<evidence type="ECO:0000313" key="1">
    <source>
        <dbReference type="EMBL" id="CUA71894.1"/>
    </source>
</evidence>
<organism evidence="1 2">
    <name type="scientific">Rhizoctonia solani</name>
    <dbReference type="NCBI Taxonomy" id="456999"/>
    <lineage>
        <taxon>Eukaryota</taxon>
        <taxon>Fungi</taxon>
        <taxon>Dikarya</taxon>
        <taxon>Basidiomycota</taxon>
        <taxon>Agaricomycotina</taxon>
        <taxon>Agaricomycetes</taxon>
        <taxon>Cantharellales</taxon>
        <taxon>Ceratobasidiaceae</taxon>
        <taxon>Rhizoctonia</taxon>
    </lineage>
</organism>
<gene>
    <name evidence="1" type="ORF">RSOLAG22IIIB_09895</name>
</gene>
<proteinExistence type="predicted"/>